<organism evidence="2 3">
    <name type="scientific">Candidatus Dojkabacteria bacterium</name>
    <dbReference type="NCBI Taxonomy" id="2099670"/>
    <lineage>
        <taxon>Bacteria</taxon>
        <taxon>Candidatus Dojkabacteria</taxon>
    </lineage>
</organism>
<feature type="coiled-coil region" evidence="1">
    <location>
        <begin position="56"/>
        <end position="83"/>
    </location>
</feature>
<accession>A0A955L2T4</accession>
<dbReference type="AlphaFoldDB" id="A0A955L2T4"/>
<evidence type="ECO:0000313" key="2">
    <source>
        <dbReference type="EMBL" id="MCA9381676.1"/>
    </source>
</evidence>
<gene>
    <name evidence="2" type="ORF">KC678_05400</name>
</gene>
<dbReference type="Proteomes" id="UP000775877">
    <property type="component" value="Unassembled WGS sequence"/>
</dbReference>
<evidence type="ECO:0008006" key="4">
    <source>
        <dbReference type="Google" id="ProtNLM"/>
    </source>
</evidence>
<reference evidence="2" key="2">
    <citation type="journal article" date="2021" name="Microbiome">
        <title>Successional dynamics and alternative stable states in a saline activated sludge microbial community over 9 years.</title>
        <authorList>
            <person name="Wang Y."/>
            <person name="Ye J."/>
            <person name="Ju F."/>
            <person name="Liu L."/>
            <person name="Boyd J.A."/>
            <person name="Deng Y."/>
            <person name="Parks D.H."/>
            <person name="Jiang X."/>
            <person name="Yin X."/>
            <person name="Woodcroft B.J."/>
            <person name="Tyson G.W."/>
            <person name="Hugenholtz P."/>
            <person name="Polz M.F."/>
            <person name="Zhang T."/>
        </authorList>
    </citation>
    <scope>NUCLEOTIDE SEQUENCE</scope>
    <source>
        <strain evidence="2">HKST-UBA13</strain>
    </source>
</reference>
<comment type="caution">
    <text evidence="2">The sequence shown here is derived from an EMBL/GenBank/DDBJ whole genome shotgun (WGS) entry which is preliminary data.</text>
</comment>
<evidence type="ECO:0000256" key="1">
    <source>
        <dbReference type="SAM" id="Coils"/>
    </source>
</evidence>
<sequence>MKKERYFNLLKPIESPKSAWDKIYDWIIGKARIVLLSAEIVMVVIFFAKVVVDNIEKNKLEEFDTVQQELVNLESQYEEEFRQVQARVIDYQNLWQNSSNIFPIYNEVISYIDNPSSQFSLSISSSGTVTIEGYEQLVRLKKIETLMKASDSFDNVTINTLSLEQSDVVDEKGRYSLTGQIDSNLLLRDPI</sequence>
<evidence type="ECO:0000313" key="3">
    <source>
        <dbReference type="Proteomes" id="UP000775877"/>
    </source>
</evidence>
<proteinExistence type="predicted"/>
<dbReference type="EMBL" id="JAGQLJ010000155">
    <property type="protein sequence ID" value="MCA9381676.1"/>
    <property type="molecule type" value="Genomic_DNA"/>
</dbReference>
<reference evidence="2" key="1">
    <citation type="submission" date="2020-04" db="EMBL/GenBank/DDBJ databases">
        <authorList>
            <person name="Zhang T."/>
        </authorList>
    </citation>
    <scope>NUCLEOTIDE SEQUENCE</scope>
    <source>
        <strain evidence="2">HKST-UBA13</strain>
    </source>
</reference>
<protein>
    <recommendedName>
        <fullName evidence="4">PilN domain-containing protein</fullName>
    </recommendedName>
</protein>
<name>A0A955L2T4_9BACT</name>
<keyword evidence="1" id="KW-0175">Coiled coil</keyword>